<reference evidence="2" key="1">
    <citation type="submission" date="2023-03" db="EMBL/GenBank/DDBJ databases">
        <title>Massive genome expansion in bonnet fungi (Mycena s.s.) driven by repeated elements and novel gene families across ecological guilds.</title>
        <authorList>
            <consortium name="Lawrence Berkeley National Laboratory"/>
            <person name="Harder C.B."/>
            <person name="Miyauchi S."/>
            <person name="Viragh M."/>
            <person name="Kuo A."/>
            <person name="Thoen E."/>
            <person name="Andreopoulos B."/>
            <person name="Lu D."/>
            <person name="Skrede I."/>
            <person name="Drula E."/>
            <person name="Henrissat B."/>
            <person name="Morin E."/>
            <person name="Kohler A."/>
            <person name="Barry K."/>
            <person name="LaButti K."/>
            <person name="Morin E."/>
            <person name="Salamov A."/>
            <person name="Lipzen A."/>
            <person name="Mereny Z."/>
            <person name="Hegedus B."/>
            <person name="Baldrian P."/>
            <person name="Stursova M."/>
            <person name="Weitz H."/>
            <person name="Taylor A."/>
            <person name="Grigoriev I.V."/>
            <person name="Nagy L.G."/>
            <person name="Martin F."/>
            <person name="Kauserud H."/>
        </authorList>
    </citation>
    <scope>NUCLEOTIDE SEQUENCE</scope>
    <source>
        <strain evidence="2">9144</strain>
    </source>
</reference>
<comment type="caution">
    <text evidence="2">The sequence shown here is derived from an EMBL/GenBank/DDBJ whole genome shotgun (WGS) entry which is preliminary data.</text>
</comment>
<evidence type="ECO:0000313" key="2">
    <source>
        <dbReference type="EMBL" id="KAJ7192459.1"/>
    </source>
</evidence>
<organism evidence="2 3">
    <name type="scientific">Mycena pura</name>
    <dbReference type="NCBI Taxonomy" id="153505"/>
    <lineage>
        <taxon>Eukaryota</taxon>
        <taxon>Fungi</taxon>
        <taxon>Dikarya</taxon>
        <taxon>Basidiomycota</taxon>
        <taxon>Agaricomycotina</taxon>
        <taxon>Agaricomycetes</taxon>
        <taxon>Agaricomycetidae</taxon>
        <taxon>Agaricales</taxon>
        <taxon>Marasmiineae</taxon>
        <taxon>Mycenaceae</taxon>
        <taxon>Mycena</taxon>
    </lineage>
</organism>
<evidence type="ECO:0000256" key="1">
    <source>
        <dbReference type="SAM" id="MobiDB-lite"/>
    </source>
</evidence>
<evidence type="ECO:0000313" key="3">
    <source>
        <dbReference type="Proteomes" id="UP001219525"/>
    </source>
</evidence>
<feature type="compositionally biased region" description="Low complexity" evidence="1">
    <location>
        <begin position="712"/>
        <end position="721"/>
    </location>
</feature>
<feature type="compositionally biased region" description="Polar residues" evidence="1">
    <location>
        <begin position="775"/>
        <end position="790"/>
    </location>
</feature>
<feature type="compositionally biased region" description="Basic and acidic residues" evidence="1">
    <location>
        <begin position="723"/>
        <end position="749"/>
    </location>
</feature>
<feature type="non-terminal residue" evidence="2">
    <location>
        <position position="1"/>
    </location>
</feature>
<gene>
    <name evidence="2" type="ORF">GGX14DRAFT_380154</name>
</gene>
<dbReference type="EMBL" id="JARJCW010000120">
    <property type="protein sequence ID" value="KAJ7192459.1"/>
    <property type="molecule type" value="Genomic_DNA"/>
</dbReference>
<dbReference type="AlphaFoldDB" id="A0AAD6UXG6"/>
<proteinExistence type="predicted"/>
<feature type="region of interest" description="Disordered" evidence="1">
    <location>
        <begin position="710"/>
        <end position="807"/>
    </location>
</feature>
<sequence>TAWQDDSKSLVRTGKLRVTKKLSIERIEYRVGPAIIYPIHRNRTAIVVDLSDPMYRLRDPATKQRYTLNTIIMNADNDSWEWLGGSRAGVQVVFVAGQTAIKCLRIRYKCKGAHACSEFDTALRSVQRFELDPAPRNAIIAAQQETRRREGNTQEERVAMYVCPKPQVRPSKIQTFVRQPFEQGISRGHQYFVGCSGWTPKFTQGHRTHSIPDNVDENLLANALAGRPLSDDRTKDTPPCSGLIHPHTGLRKKTCPHAHIVDGMQVQGRIENYPCDAIRTIYVPEDPSILKVLIAHNETGHNHPMPMLTKVSFGHKDTYRQCIEANGVLGASVAKIDNAPSTMQLLKGRTPAAHAAPLYNKRVKQDLLHAAKLEKYPNGLSVEAIRPIFHAELTKPLPERYIHSFIETEKGEKIIVTFVPYLLKLPDDPGVTSFDGDATYKGIEGKLNEWELTIFAKVVQRAASLLRAYINGASTDFFEALFDELQHVKLMVTGKPIPFKRFVRGGNLLVTNLDMDGAQAIGLCRSVMKYNDPEYSGIADNTPLEEIAPEFIKLCWRHGKEPINDFKSLVSPEQYTRIQDVFYIDSKESLEEFSTFVYGLGHKEISGDLALIDVYCIDWWKHKEMHDWIIPCIVKSQSRIPADVWDLTPSTTNTNEAQHHWTNSLTGIKLTPVEALESRRRVDENVAREIQMSLQTGILSNPNNELAHRMARNGQRQSAAARRARESCEAGDVAKELQRQLDAEAEKRRASNAATKSLKEQLKAAKGSSGKRGRSNTTAPMLSASSSGRVKTTRTRTGDILRSAFKY</sequence>
<dbReference type="Proteomes" id="UP001219525">
    <property type="component" value="Unassembled WGS sequence"/>
</dbReference>
<name>A0AAD6UXG6_9AGAR</name>
<keyword evidence="3" id="KW-1185">Reference proteome</keyword>
<accession>A0AAD6UXG6</accession>
<protein>
    <submittedName>
        <fullName evidence="2">Uncharacterized protein</fullName>
    </submittedName>
</protein>